<keyword evidence="3" id="KW-1185">Reference proteome</keyword>
<keyword evidence="1" id="KW-0812">Transmembrane</keyword>
<organism evidence="2 3">
    <name type="scientific">Paxillus rubicundulus Ve08.2h10</name>
    <dbReference type="NCBI Taxonomy" id="930991"/>
    <lineage>
        <taxon>Eukaryota</taxon>
        <taxon>Fungi</taxon>
        <taxon>Dikarya</taxon>
        <taxon>Basidiomycota</taxon>
        <taxon>Agaricomycotina</taxon>
        <taxon>Agaricomycetes</taxon>
        <taxon>Agaricomycetidae</taxon>
        <taxon>Boletales</taxon>
        <taxon>Paxilineae</taxon>
        <taxon>Paxillaceae</taxon>
        <taxon>Paxillus</taxon>
    </lineage>
</organism>
<dbReference type="AlphaFoldDB" id="A0A0D0DTR3"/>
<reference evidence="2 3" key="1">
    <citation type="submission" date="2014-04" db="EMBL/GenBank/DDBJ databases">
        <authorList>
            <consortium name="DOE Joint Genome Institute"/>
            <person name="Kuo A."/>
            <person name="Kohler A."/>
            <person name="Jargeat P."/>
            <person name="Nagy L.G."/>
            <person name="Floudas D."/>
            <person name="Copeland A."/>
            <person name="Barry K.W."/>
            <person name="Cichocki N."/>
            <person name="Veneault-Fourrey C."/>
            <person name="LaButti K."/>
            <person name="Lindquist E.A."/>
            <person name="Lipzen A."/>
            <person name="Lundell T."/>
            <person name="Morin E."/>
            <person name="Murat C."/>
            <person name="Sun H."/>
            <person name="Tunlid A."/>
            <person name="Henrissat B."/>
            <person name="Grigoriev I.V."/>
            <person name="Hibbett D.S."/>
            <person name="Martin F."/>
            <person name="Nordberg H.P."/>
            <person name="Cantor M.N."/>
            <person name="Hua S.X."/>
        </authorList>
    </citation>
    <scope>NUCLEOTIDE SEQUENCE [LARGE SCALE GENOMIC DNA]</scope>
    <source>
        <strain evidence="2 3">Ve08.2h10</strain>
    </source>
</reference>
<evidence type="ECO:0000256" key="1">
    <source>
        <dbReference type="SAM" id="Phobius"/>
    </source>
</evidence>
<name>A0A0D0DTR3_9AGAM</name>
<sequence length="173" mass="19611">MLRCRRTARVMTVTITDTPQLLVYIRPSESANFNQSRYGSTAMTPSHFNPNPPESNVRTQPGAHGVIGARTCPPKTHILLKPCPKFNRDHYMLSQHSVVILIIMHLHPNLVAQSTRSCFILIVLYKHSNSLWSITFLSSLLVVVVFCTRYRSDIFRTSPLYLSSCAVAEYMSE</sequence>
<keyword evidence="1" id="KW-0472">Membrane</keyword>
<dbReference type="Proteomes" id="UP000054538">
    <property type="component" value="Unassembled WGS sequence"/>
</dbReference>
<dbReference type="EMBL" id="KN824938">
    <property type="protein sequence ID" value="KIK97383.1"/>
    <property type="molecule type" value="Genomic_DNA"/>
</dbReference>
<accession>A0A0D0DTR3</accession>
<dbReference type="HOGENOM" id="CLU_1548096_0_0_1"/>
<reference evidence="3" key="2">
    <citation type="submission" date="2015-01" db="EMBL/GenBank/DDBJ databases">
        <title>Evolutionary Origins and Diversification of the Mycorrhizal Mutualists.</title>
        <authorList>
            <consortium name="DOE Joint Genome Institute"/>
            <consortium name="Mycorrhizal Genomics Consortium"/>
            <person name="Kohler A."/>
            <person name="Kuo A."/>
            <person name="Nagy L.G."/>
            <person name="Floudas D."/>
            <person name="Copeland A."/>
            <person name="Barry K.W."/>
            <person name="Cichocki N."/>
            <person name="Veneault-Fourrey C."/>
            <person name="LaButti K."/>
            <person name="Lindquist E.A."/>
            <person name="Lipzen A."/>
            <person name="Lundell T."/>
            <person name="Morin E."/>
            <person name="Murat C."/>
            <person name="Riley R."/>
            <person name="Ohm R."/>
            <person name="Sun H."/>
            <person name="Tunlid A."/>
            <person name="Henrissat B."/>
            <person name="Grigoriev I.V."/>
            <person name="Hibbett D.S."/>
            <person name="Martin F."/>
        </authorList>
    </citation>
    <scope>NUCLEOTIDE SEQUENCE [LARGE SCALE GENOMIC DNA]</scope>
    <source>
        <strain evidence="3">Ve08.2h10</strain>
    </source>
</reference>
<gene>
    <name evidence="2" type="ORF">PAXRUDRAFT_228316</name>
</gene>
<feature type="transmembrane region" description="Helical" evidence="1">
    <location>
        <begin position="98"/>
        <end position="125"/>
    </location>
</feature>
<keyword evidence="1" id="KW-1133">Transmembrane helix</keyword>
<protein>
    <submittedName>
        <fullName evidence="2">Uncharacterized protein</fullName>
    </submittedName>
</protein>
<evidence type="ECO:0000313" key="3">
    <source>
        <dbReference type="Proteomes" id="UP000054538"/>
    </source>
</evidence>
<dbReference type="InParanoid" id="A0A0D0DTR3"/>
<proteinExistence type="predicted"/>
<feature type="transmembrane region" description="Helical" evidence="1">
    <location>
        <begin position="131"/>
        <end position="150"/>
    </location>
</feature>
<evidence type="ECO:0000313" key="2">
    <source>
        <dbReference type="EMBL" id="KIK97383.1"/>
    </source>
</evidence>